<dbReference type="InterPro" id="IPR001853">
    <property type="entry name" value="DSBA-like_thioredoxin_dom"/>
</dbReference>
<dbReference type="GO" id="GO:1901170">
    <property type="term" value="P:naphthalene catabolic process"/>
    <property type="evidence" value="ECO:0007669"/>
    <property type="project" value="InterPro"/>
</dbReference>
<dbReference type="Pfam" id="PF01323">
    <property type="entry name" value="DSBA"/>
    <property type="match status" value="1"/>
</dbReference>
<dbReference type="InterPro" id="IPR036249">
    <property type="entry name" value="Thioredoxin-like_sf"/>
</dbReference>
<dbReference type="OrthoDB" id="5244108at2"/>
<protein>
    <recommendedName>
        <fullName evidence="1">2-hydroxychromene-2-carboxylate isomerase</fullName>
        <ecNumber evidence="1">5.99.1.4</ecNumber>
    </recommendedName>
</protein>
<dbReference type="InterPro" id="IPR051924">
    <property type="entry name" value="GST_Kappa/NadH"/>
</dbReference>
<dbReference type="PANTHER" id="PTHR42943:SF13">
    <property type="entry name" value="GLUTATHIONE S-TRANSFERASE KAPPA-RELATED"/>
    <property type="match status" value="1"/>
</dbReference>
<dbReference type="CDD" id="cd03022">
    <property type="entry name" value="DsbA_HCCA_Iso"/>
    <property type="match status" value="1"/>
</dbReference>
<evidence type="ECO:0000259" key="3">
    <source>
        <dbReference type="Pfam" id="PF01323"/>
    </source>
</evidence>
<dbReference type="Proteomes" id="UP000294887">
    <property type="component" value="Unassembled WGS sequence"/>
</dbReference>
<gene>
    <name evidence="4" type="ORF">EV695_2497</name>
</gene>
<dbReference type="EC" id="5.99.1.4" evidence="1"/>
<comment type="catalytic activity">
    <reaction evidence="1">
        <text>2-hydroxychromene-2-carboxylate = (3E)-4-(2-hydroxyphenyl)-2-oxobut-3-enoate</text>
        <dbReference type="Rhea" id="RHEA:27401"/>
        <dbReference type="ChEBI" id="CHEBI:59350"/>
        <dbReference type="ChEBI" id="CHEBI:59353"/>
        <dbReference type="EC" id="5.99.1.4"/>
    </reaction>
</comment>
<feature type="domain" description="DSBA-like thioredoxin" evidence="3">
    <location>
        <begin position="7"/>
        <end position="198"/>
    </location>
</feature>
<evidence type="ECO:0000313" key="4">
    <source>
        <dbReference type="EMBL" id="TCJ84540.1"/>
    </source>
</evidence>
<evidence type="ECO:0000313" key="5">
    <source>
        <dbReference type="Proteomes" id="UP000294887"/>
    </source>
</evidence>
<proteinExistence type="inferred from homology"/>
<comment type="similarity">
    <text evidence="1">Belongs to the GST superfamily. NadH family.</text>
</comment>
<dbReference type="PANTHER" id="PTHR42943">
    <property type="entry name" value="GLUTATHIONE S-TRANSFERASE KAPPA"/>
    <property type="match status" value="1"/>
</dbReference>
<evidence type="ECO:0000256" key="1">
    <source>
        <dbReference type="PIRNR" id="PIRNR006386"/>
    </source>
</evidence>
<dbReference type="RefSeq" id="WP_131906288.1">
    <property type="nucleotide sequence ID" value="NZ_BAAAFU010000006.1"/>
</dbReference>
<dbReference type="GO" id="GO:0018845">
    <property type="term" value="F:2-hydroxychromene-2-carboxylate isomerase activity"/>
    <property type="evidence" value="ECO:0007669"/>
    <property type="project" value="UniProtKB-UniRule"/>
</dbReference>
<keyword evidence="5" id="KW-1185">Reference proteome</keyword>
<sequence length="199" mass="22004">MSKTINYYHFLISPFSYLAIERFNALAAKHDLTVNYLPISVMDVFSELEVLPPGKRHPSLQKMRMDELKRWSGLLDLPMNFTPAHFPVDQTLAAQMVLAAGGASANPDAGKLSDALLKAVWEQEKNISDEATLIAIADSVGLDGSNLLESARDEQWANAYANTTKEALEGGVVGSPTYQLDDELYWGQDRLDFLERAIG</sequence>
<reference evidence="4 5" key="1">
    <citation type="submission" date="2019-03" db="EMBL/GenBank/DDBJ databases">
        <title>Genomic Encyclopedia of Type Strains, Phase IV (KMG-IV): sequencing the most valuable type-strain genomes for metagenomic binning, comparative biology and taxonomic classification.</title>
        <authorList>
            <person name="Goeker M."/>
        </authorList>
    </citation>
    <scope>NUCLEOTIDE SEQUENCE [LARGE SCALE GENOMIC DNA]</scope>
    <source>
        <strain evidence="4 5">DSM 24830</strain>
    </source>
</reference>
<accession>A0A4R1EV41</accession>
<dbReference type="EMBL" id="SMFQ01000004">
    <property type="protein sequence ID" value="TCJ84540.1"/>
    <property type="molecule type" value="Genomic_DNA"/>
</dbReference>
<dbReference type="GO" id="GO:0004602">
    <property type="term" value="F:glutathione peroxidase activity"/>
    <property type="evidence" value="ECO:0007669"/>
    <property type="project" value="TreeGrafter"/>
</dbReference>
<dbReference type="GO" id="GO:0006749">
    <property type="term" value="P:glutathione metabolic process"/>
    <property type="evidence" value="ECO:0007669"/>
    <property type="project" value="TreeGrafter"/>
</dbReference>
<feature type="active site" description="Nucleophile" evidence="2">
    <location>
        <position position="13"/>
    </location>
</feature>
<dbReference type="PIRSF" id="PIRSF006386">
    <property type="entry name" value="HCCAis_GSTk"/>
    <property type="match status" value="1"/>
</dbReference>
<dbReference type="Gene3D" id="3.40.30.10">
    <property type="entry name" value="Glutaredoxin"/>
    <property type="match status" value="1"/>
</dbReference>
<dbReference type="SUPFAM" id="SSF52833">
    <property type="entry name" value="Thioredoxin-like"/>
    <property type="match status" value="1"/>
</dbReference>
<dbReference type="GO" id="GO:0004364">
    <property type="term" value="F:glutathione transferase activity"/>
    <property type="evidence" value="ECO:0007669"/>
    <property type="project" value="TreeGrafter"/>
</dbReference>
<comment type="caution">
    <text evidence="4">The sequence shown here is derived from an EMBL/GenBank/DDBJ whole genome shotgun (WGS) entry which is preliminary data.</text>
</comment>
<keyword evidence="1 4" id="KW-0413">Isomerase</keyword>
<dbReference type="AlphaFoldDB" id="A0A4R1EV41"/>
<dbReference type="InterPro" id="IPR014440">
    <property type="entry name" value="HCCAis_GSTk"/>
</dbReference>
<evidence type="ECO:0000256" key="2">
    <source>
        <dbReference type="PIRSR" id="PIRSR006386-1"/>
    </source>
</evidence>
<organism evidence="4 5">
    <name type="scientific">Cocleimonas flava</name>
    <dbReference type="NCBI Taxonomy" id="634765"/>
    <lineage>
        <taxon>Bacteria</taxon>
        <taxon>Pseudomonadati</taxon>
        <taxon>Pseudomonadota</taxon>
        <taxon>Gammaproteobacteria</taxon>
        <taxon>Thiotrichales</taxon>
        <taxon>Thiotrichaceae</taxon>
        <taxon>Cocleimonas</taxon>
    </lineage>
</organism>
<dbReference type="InterPro" id="IPR044087">
    <property type="entry name" value="NahD-like"/>
</dbReference>
<name>A0A4R1EV41_9GAMM</name>